<dbReference type="InterPro" id="IPR036735">
    <property type="entry name" value="NGN_dom_sf"/>
</dbReference>
<reference evidence="7" key="1">
    <citation type="submission" date="2019-04" db="EMBL/GenBank/DDBJ databases">
        <authorList>
            <consortium name="Science for Life Laboratories"/>
        </authorList>
    </citation>
    <scope>NUCLEOTIDE SEQUENCE</scope>
    <source>
        <strain evidence="7">MBLW1</strain>
    </source>
</reference>
<dbReference type="CDD" id="cd09891">
    <property type="entry name" value="NGN_Bact_1"/>
    <property type="match status" value="1"/>
</dbReference>
<evidence type="ECO:0000256" key="3">
    <source>
        <dbReference type="ARBA" id="ARBA00023163"/>
    </source>
</evidence>
<dbReference type="SMART" id="SM00738">
    <property type="entry name" value="NGN"/>
    <property type="match status" value="1"/>
</dbReference>
<dbReference type="FunCoup" id="A0A6C2YN52">
    <property type="interactions" value="441"/>
</dbReference>
<feature type="region of interest" description="Disordered" evidence="4">
    <location>
        <begin position="1"/>
        <end position="68"/>
    </location>
</feature>
<feature type="domain" description="KOW" evidence="6">
    <location>
        <begin position="220"/>
        <end position="247"/>
    </location>
</feature>
<evidence type="ECO:0008006" key="9">
    <source>
        <dbReference type="Google" id="ProtNLM"/>
    </source>
</evidence>
<dbReference type="PANTHER" id="PTHR30265">
    <property type="entry name" value="RHO-INTERACTING TRANSCRIPTION TERMINATION FACTOR NUSG"/>
    <property type="match status" value="1"/>
</dbReference>
<dbReference type="GO" id="GO:0005829">
    <property type="term" value="C:cytosol"/>
    <property type="evidence" value="ECO:0007669"/>
    <property type="project" value="TreeGrafter"/>
</dbReference>
<name>A0A6C2YN52_9BACT</name>
<organism evidence="7">
    <name type="scientific">Tuwongella immobilis</name>
    <dbReference type="NCBI Taxonomy" id="692036"/>
    <lineage>
        <taxon>Bacteria</taxon>
        <taxon>Pseudomonadati</taxon>
        <taxon>Planctomycetota</taxon>
        <taxon>Planctomycetia</taxon>
        <taxon>Gemmatales</taxon>
        <taxon>Gemmataceae</taxon>
        <taxon>Tuwongella</taxon>
    </lineage>
</organism>
<dbReference type="EMBL" id="LR586016">
    <property type="protein sequence ID" value="VIP02495.1"/>
    <property type="molecule type" value="Genomic_DNA"/>
</dbReference>
<protein>
    <recommendedName>
        <fullName evidence="9">Transcription termination/antitermination protein NusG</fullName>
    </recommendedName>
</protein>
<gene>
    <name evidence="7" type="ORF">GMBLW1_14650</name>
</gene>
<evidence type="ECO:0000256" key="2">
    <source>
        <dbReference type="ARBA" id="ARBA00023015"/>
    </source>
</evidence>
<dbReference type="SMART" id="SM00739">
    <property type="entry name" value="KOW"/>
    <property type="match status" value="1"/>
</dbReference>
<dbReference type="InterPro" id="IPR043425">
    <property type="entry name" value="NusG-like"/>
</dbReference>
<accession>A0A6C2YN52</accession>
<proteinExistence type="predicted"/>
<dbReference type="Proteomes" id="UP000464378">
    <property type="component" value="Chromosome"/>
</dbReference>
<evidence type="ECO:0000313" key="8">
    <source>
        <dbReference type="Proteomes" id="UP000464378"/>
    </source>
</evidence>
<evidence type="ECO:0000313" key="7">
    <source>
        <dbReference type="EMBL" id="VIP02495.1"/>
    </source>
</evidence>
<dbReference type="EMBL" id="LR593887">
    <property type="protein sequence ID" value="VTS01572.1"/>
    <property type="molecule type" value="Genomic_DNA"/>
</dbReference>
<dbReference type="InterPro" id="IPR005824">
    <property type="entry name" value="KOW"/>
</dbReference>
<dbReference type="CDD" id="cd06091">
    <property type="entry name" value="KOW_NusG"/>
    <property type="match status" value="1"/>
</dbReference>
<dbReference type="InParanoid" id="A0A6C2YN52"/>
<dbReference type="InterPro" id="IPR047050">
    <property type="entry name" value="NGN"/>
</dbReference>
<evidence type="ECO:0000256" key="1">
    <source>
        <dbReference type="ARBA" id="ARBA00022814"/>
    </source>
</evidence>
<sequence>MLPNPDEMEPTPGIDSQPPAPTSAADHSEATDYSASEYLGGDPAEFAASHANDVSAVPGDSSIPVDDTGEALEGAASKQSNKRWYVIKVQSGREESIKAAIERRVRIEGLEEFFSQIVIPTEKMTVLKKVTERKANGEKVVKEKRVIKETKKFPGYLMAEVEFNDRILYLFRETSGVGDFVGATITRAPIPMTDREVQAMLADQSGTSEAEIKVAPVTLKFGPGDKVKVRDGTFSGMEGEVKRIIEPTDPKESPRVAVEITIWGRPVSMDLEHWQVEPV</sequence>
<dbReference type="PANTHER" id="PTHR30265:SF2">
    <property type="entry name" value="TRANSCRIPTION TERMINATION_ANTITERMINATION PROTEIN NUSG"/>
    <property type="match status" value="1"/>
</dbReference>
<dbReference type="Gene3D" id="3.30.70.940">
    <property type="entry name" value="NusG, N-terminal domain"/>
    <property type="match status" value="1"/>
</dbReference>
<dbReference type="Pfam" id="PF02357">
    <property type="entry name" value="NusG"/>
    <property type="match status" value="1"/>
</dbReference>
<dbReference type="GO" id="GO:0031564">
    <property type="term" value="P:transcription antitermination"/>
    <property type="evidence" value="ECO:0007669"/>
    <property type="project" value="UniProtKB-KW"/>
</dbReference>
<evidence type="ECO:0000259" key="5">
    <source>
        <dbReference type="SMART" id="SM00738"/>
    </source>
</evidence>
<evidence type="ECO:0000259" key="6">
    <source>
        <dbReference type="SMART" id="SM00739"/>
    </source>
</evidence>
<dbReference type="InterPro" id="IPR014722">
    <property type="entry name" value="Rib_uL2_dom2"/>
</dbReference>
<keyword evidence="1" id="KW-0889">Transcription antitermination</keyword>
<keyword evidence="2" id="KW-0805">Transcription regulation</keyword>
<dbReference type="AlphaFoldDB" id="A0A6C2YN52"/>
<dbReference type="InterPro" id="IPR008991">
    <property type="entry name" value="Translation_prot_SH3-like_sf"/>
</dbReference>
<evidence type="ECO:0000256" key="4">
    <source>
        <dbReference type="SAM" id="MobiDB-lite"/>
    </source>
</evidence>
<dbReference type="KEGG" id="tim:GMBLW1_14650"/>
<feature type="domain" description="NusG-like N-terminal" evidence="5">
    <location>
        <begin position="81"/>
        <end position="204"/>
    </location>
</feature>
<dbReference type="Gene3D" id="2.30.30.30">
    <property type="match status" value="1"/>
</dbReference>
<keyword evidence="8" id="KW-1185">Reference proteome</keyword>
<dbReference type="GO" id="GO:0006354">
    <property type="term" value="P:DNA-templated transcription elongation"/>
    <property type="evidence" value="ECO:0007669"/>
    <property type="project" value="InterPro"/>
</dbReference>
<dbReference type="SUPFAM" id="SSF82679">
    <property type="entry name" value="N-utilization substance G protein NusG, N-terminal domain"/>
    <property type="match status" value="1"/>
</dbReference>
<keyword evidence="3" id="KW-0804">Transcription</keyword>
<dbReference type="InterPro" id="IPR006645">
    <property type="entry name" value="NGN-like_dom"/>
</dbReference>
<dbReference type="SUPFAM" id="SSF50104">
    <property type="entry name" value="Translation proteins SH3-like domain"/>
    <property type="match status" value="1"/>
</dbReference>